<accession>D4J9A2</accession>
<reference evidence="1 2" key="1">
    <citation type="submission" date="2010-03" db="EMBL/GenBank/DDBJ databases">
        <title>The genome sequence of Coprococcus catus GD/7.</title>
        <authorList>
            <consortium name="metaHIT consortium -- http://www.metahit.eu/"/>
            <person name="Pajon A."/>
            <person name="Turner K."/>
            <person name="Parkhill J."/>
            <person name="Duncan S."/>
            <person name="Flint H."/>
        </authorList>
    </citation>
    <scope>NUCLEOTIDE SEQUENCE [LARGE SCALE GENOMIC DNA]</scope>
    <source>
        <strain evidence="1 2">GD/7</strain>
    </source>
</reference>
<organism evidence="1 2">
    <name type="scientific">Coprococcus catus GD/7</name>
    <dbReference type="NCBI Taxonomy" id="717962"/>
    <lineage>
        <taxon>Bacteria</taxon>
        <taxon>Bacillati</taxon>
        <taxon>Bacillota</taxon>
        <taxon>Clostridia</taxon>
        <taxon>Lachnospirales</taxon>
        <taxon>Lachnospiraceae</taxon>
        <taxon>Coprococcus</taxon>
    </lineage>
</organism>
<proteinExistence type="predicted"/>
<dbReference type="HOGENOM" id="CLU_2463758_0_0_9"/>
<sequence length="88" mass="10192">MLILLGFLFFVFASQTVLACFRLFQTDTFGVKIGVKIGVKTIKKLGSKISVIYTFGVKIGVRKFELFFSRKFPFFITFNSQMTTFYEF</sequence>
<dbReference type="KEGG" id="cct:CC1_22350"/>
<reference evidence="1 2" key="2">
    <citation type="submission" date="2010-03" db="EMBL/GenBank/DDBJ databases">
        <authorList>
            <person name="Pajon A."/>
        </authorList>
    </citation>
    <scope>NUCLEOTIDE SEQUENCE [LARGE SCALE GENOMIC DNA]</scope>
    <source>
        <strain evidence="1 2">GD/7</strain>
    </source>
</reference>
<dbReference type="Proteomes" id="UP000008798">
    <property type="component" value="Chromosome"/>
</dbReference>
<gene>
    <name evidence="1" type="ORF">CC1_22350</name>
</gene>
<dbReference type="EMBL" id="FP929038">
    <property type="protein sequence ID" value="CBK80923.1"/>
    <property type="molecule type" value="Genomic_DNA"/>
</dbReference>
<evidence type="ECO:0000313" key="1">
    <source>
        <dbReference type="EMBL" id="CBK80923.1"/>
    </source>
</evidence>
<dbReference type="AlphaFoldDB" id="D4J9A2"/>
<protein>
    <submittedName>
        <fullName evidence="1">Uncharacterized protein</fullName>
    </submittedName>
</protein>
<evidence type="ECO:0000313" key="2">
    <source>
        <dbReference type="Proteomes" id="UP000008798"/>
    </source>
</evidence>
<name>D4J9A2_9FIRM</name>